<sequence length="60" mass="6373">RDGPGARPRRFDRQVDPESAAAGRNRTHAGPGPQCGAGRAESGHLCRVRASGRRPDGDPR</sequence>
<feature type="compositionally biased region" description="Basic and acidic residues" evidence="1">
    <location>
        <begin position="1"/>
        <end position="16"/>
    </location>
</feature>
<evidence type="ECO:0000313" key="2">
    <source>
        <dbReference type="EMBL" id="GFD59326.1"/>
    </source>
</evidence>
<comment type="caution">
    <text evidence="2">The sequence shown here is derived from an EMBL/GenBank/DDBJ whole genome shotgun (WGS) entry which is preliminary data.</text>
</comment>
<dbReference type="EMBL" id="BKCJ011863588">
    <property type="protein sequence ID" value="GFD59326.1"/>
    <property type="molecule type" value="Genomic_DNA"/>
</dbReference>
<protein>
    <submittedName>
        <fullName evidence="2">Uncharacterized protein</fullName>
    </submittedName>
</protein>
<name>A0A699XNC7_TANCI</name>
<evidence type="ECO:0000256" key="1">
    <source>
        <dbReference type="SAM" id="MobiDB-lite"/>
    </source>
</evidence>
<reference evidence="2" key="1">
    <citation type="journal article" date="2019" name="Sci. Rep.">
        <title>Draft genome of Tanacetum cinerariifolium, the natural source of mosquito coil.</title>
        <authorList>
            <person name="Yamashiro T."/>
            <person name="Shiraishi A."/>
            <person name="Satake H."/>
            <person name="Nakayama K."/>
        </authorList>
    </citation>
    <scope>NUCLEOTIDE SEQUENCE</scope>
</reference>
<organism evidence="2">
    <name type="scientific">Tanacetum cinerariifolium</name>
    <name type="common">Dalmatian daisy</name>
    <name type="synonym">Chrysanthemum cinerariifolium</name>
    <dbReference type="NCBI Taxonomy" id="118510"/>
    <lineage>
        <taxon>Eukaryota</taxon>
        <taxon>Viridiplantae</taxon>
        <taxon>Streptophyta</taxon>
        <taxon>Embryophyta</taxon>
        <taxon>Tracheophyta</taxon>
        <taxon>Spermatophyta</taxon>
        <taxon>Magnoliopsida</taxon>
        <taxon>eudicotyledons</taxon>
        <taxon>Gunneridae</taxon>
        <taxon>Pentapetalae</taxon>
        <taxon>asterids</taxon>
        <taxon>campanulids</taxon>
        <taxon>Asterales</taxon>
        <taxon>Asteraceae</taxon>
        <taxon>Asteroideae</taxon>
        <taxon>Anthemideae</taxon>
        <taxon>Anthemidinae</taxon>
        <taxon>Tanacetum</taxon>
    </lineage>
</organism>
<proteinExistence type="predicted"/>
<accession>A0A699XNC7</accession>
<gene>
    <name evidence="2" type="ORF">Tci_931295</name>
</gene>
<feature type="region of interest" description="Disordered" evidence="1">
    <location>
        <begin position="1"/>
        <end position="60"/>
    </location>
</feature>
<dbReference type="AlphaFoldDB" id="A0A699XNC7"/>
<feature type="non-terminal residue" evidence="2">
    <location>
        <position position="1"/>
    </location>
</feature>